<keyword evidence="1" id="KW-0812">Transmembrane</keyword>
<dbReference type="AlphaFoldDB" id="A0A0F8XWW0"/>
<name>A0A0F8XWW0_9ZZZZ</name>
<reference evidence="2" key="1">
    <citation type="journal article" date="2015" name="Nature">
        <title>Complex archaea that bridge the gap between prokaryotes and eukaryotes.</title>
        <authorList>
            <person name="Spang A."/>
            <person name="Saw J.H."/>
            <person name="Jorgensen S.L."/>
            <person name="Zaremba-Niedzwiedzka K."/>
            <person name="Martijn J."/>
            <person name="Lind A.E."/>
            <person name="van Eijk R."/>
            <person name="Schleper C."/>
            <person name="Guy L."/>
            <person name="Ettema T.J."/>
        </authorList>
    </citation>
    <scope>NUCLEOTIDE SEQUENCE</scope>
</reference>
<dbReference type="EMBL" id="LAZR01056779">
    <property type="protein sequence ID" value="KKK73458.1"/>
    <property type="molecule type" value="Genomic_DNA"/>
</dbReference>
<sequence length="71" mass="7523">MYKLDGFKTHIQALLIGLASAAHYMGWVDLQAYLLILGLLGAGTVSSLHHAITRASTPTTESGTPPANETE</sequence>
<feature type="transmembrane region" description="Helical" evidence="1">
    <location>
        <begin position="31"/>
        <end position="52"/>
    </location>
</feature>
<evidence type="ECO:0000256" key="1">
    <source>
        <dbReference type="SAM" id="Phobius"/>
    </source>
</evidence>
<comment type="caution">
    <text evidence="2">The sequence shown here is derived from an EMBL/GenBank/DDBJ whole genome shotgun (WGS) entry which is preliminary data.</text>
</comment>
<proteinExistence type="predicted"/>
<protein>
    <submittedName>
        <fullName evidence="2">Uncharacterized protein</fullName>
    </submittedName>
</protein>
<accession>A0A0F8XWW0</accession>
<gene>
    <name evidence="2" type="ORF">LCGC14_2893640</name>
</gene>
<organism evidence="2">
    <name type="scientific">marine sediment metagenome</name>
    <dbReference type="NCBI Taxonomy" id="412755"/>
    <lineage>
        <taxon>unclassified sequences</taxon>
        <taxon>metagenomes</taxon>
        <taxon>ecological metagenomes</taxon>
    </lineage>
</organism>
<evidence type="ECO:0000313" key="2">
    <source>
        <dbReference type="EMBL" id="KKK73458.1"/>
    </source>
</evidence>
<keyword evidence="1" id="KW-1133">Transmembrane helix</keyword>
<keyword evidence="1" id="KW-0472">Membrane</keyword>